<reference evidence="2 3" key="1">
    <citation type="submission" date="2024-05" db="EMBL/GenBank/DDBJ databases">
        <authorList>
            <person name="De Oliveira J.P."/>
            <person name="Noriler S.A."/>
            <person name="De Oliveira A.G."/>
            <person name="Sipoli D.S."/>
        </authorList>
    </citation>
    <scope>NUCLEOTIDE SEQUENCE [LARGE SCALE GENOMIC DNA]</scope>
    <source>
        <strain evidence="2 3">LABIM189</strain>
    </source>
</reference>
<dbReference type="RefSeq" id="WP_347371975.1">
    <property type="nucleotide sequence ID" value="NZ_JBDOJC010000001.1"/>
</dbReference>
<protein>
    <submittedName>
        <fullName evidence="2">Uncharacterized protein</fullName>
    </submittedName>
</protein>
<accession>A0ABV0FH97</accession>
<evidence type="ECO:0000313" key="2">
    <source>
        <dbReference type="EMBL" id="MEO2219456.1"/>
    </source>
</evidence>
<keyword evidence="3" id="KW-1185">Reference proteome</keyword>
<dbReference type="Proteomes" id="UP001455709">
    <property type="component" value="Unassembled WGS sequence"/>
</dbReference>
<organism evidence="2 3">
    <name type="scientific">Chromobacterium vaccinii</name>
    <dbReference type="NCBI Taxonomy" id="1108595"/>
    <lineage>
        <taxon>Bacteria</taxon>
        <taxon>Pseudomonadati</taxon>
        <taxon>Pseudomonadota</taxon>
        <taxon>Betaproteobacteria</taxon>
        <taxon>Neisseriales</taxon>
        <taxon>Chromobacteriaceae</taxon>
        <taxon>Chromobacterium</taxon>
    </lineage>
</organism>
<keyword evidence="1" id="KW-0472">Membrane</keyword>
<sequence>MSPTENNLIHLIANSLLESQKITWEFYAISAILSAAVALASSFLIAYMKQKGQQKAINEAFSNVKEQLEETTRAVKKVESEISQRDWIDREWRTIRMAKLEELYLLISLVPDWLHNEALHQLIRPQENRMENPFEKAATISTLYFPELSESLLSASAAYNACHTLILNLRLELVKLGSGDEAMLSIWQTYTKESAPLYTSLTSEMVNIRLTAFNLLHNEIFKPGTPKL</sequence>
<evidence type="ECO:0000256" key="1">
    <source>
        <dbReference type="SAM" id="Phobius"/>
    </source>
</evidence>
<keyword evidence="1" id="KW-0812">Transmembrane</keyword>
<name>A0ABV0FH97_9NEIS</name>
<gene>
    <name evidence="2" type="ORF">ABGV49_20585</name>
</gene>
<proteinExistence type="predicted"/>
<evidence type="ECO:0000313" key="3">
    <source>
        <dbReference type="Proteomes" id="UP001455709"/>
    </source>
</evidence>
<dbReference type="EMBL" id="JBDOJC010000001">
    <property type="protein sequence ID" value="MEO2219456.1"/>
    <property type="molecule type" value="Genomic_DNA"/>
</dbReference>
<comment type="caution">
    <text evidence="2">The sequence shown here is derived from an EMBL/GenBank/DDBJ whole genome shotgun (WGS) entry which is preliminary data.</text>
</comment>
<keyword evidence="1" id="KW-1133">Transmembrane helix</keyword>
<feature type="transmembrane region" description="Helical" evidence="1">
    <location>
        <begin position="26"/>
        <end position="47"/>
    </location>
</feature>